<protein>
    <recommendedName>
        <fullName evidence="4">DUF2892 domain-containing protein</fullName>
    </recommendedName>
</protein>
<organism evidence="2 3">
    <name type="scientific">Agromyces lapidis</name>
    <dbReference type="NCBI Taxonomy" id="279574"/>
    <lineage>
        <taxon>Bacteria</taxon>
        <taxon>Bacillati</taxon>
        <taxon>Actinomycetota</taxon>
        <taxon>Actinomycetes</taxon>
        <taxon>Micrococcales</taxon>
        <taxon>Microbacteriaceae</taxon>
        <taxon>Agromyces</taxon>
    </lineage>
</organism>
<comment type="caution">
    <text evidence="2">The sequence shown here is derived from an EMBL/GenBank/DDBJ whole genome shotgun (WGS) entry which is preliminary data.</text>
</comment>
<dbReference type="RefSeq" id="WP_157423509.1">
    <property type="nucleotide sequence ID" value="NZ_BAAANI010000008.1"/>
</dbReference>
<dbReference type="EMBL" id="JBHMBL010000001">
    <property type="protein sequence ID" value="MFB9641088.1"/>
    <property type="molecule type" value="Genomic_DNA"/>
</dbReference>
<feature type="transmembrane region" description="Helical" evidence="1">
    <location>
        <begin position="22"/>
        <end position="40"/>
    </location>
</feature>
<proteinExistence type="predicted"/>
<gene>
    <name evidence="2" type="ORF">ACFFQV_02180</name>
</gene>
<evidence type="ECO:0000256" key="1">
    <source>
        <dbReference type="SAM" id="Phobius"/>
    </source>
</evidence>
<feature type="transmembrane region" description="Helical" evidence="1">
    <location>
        <begin position="46"/>
        <end position="65"/>
    </location>
</feature>
<dbReference type="Proteomes" id="UP001589667">
    <property type="component" value="Unassembled WGS sequence"/>
</dbReference>
<reference evidence="2 3" key="1">
    <citation type="submission" date="2024-09" db="EMBL/GenBank/DDBJ databases">
        <authorList>
            <person name="Sun Q."/>
            <person name="Mori K."/>
        </authorList>
    </citation>
    <scope>NUCLEOTIDE SEQUENCE [LARGE SCALE GENOMIC DNA]</scope>
    <source>
        <strain evidence="2 3">JCM 14321</strain>
    </source>
</reference>
<evidence type="ECO:0000313" key="3">
    <source>
        <dbReference type="Proteomes" id="UP001589667"/>
    </source>
</evidence>
<evidence type="ECO:0008006" key="4">
    <source>
        <dbReference type="Google" id="ProtNLM"/>
    </source>
</evidence>
<evidence type="ECO:0000313" key="2">
    <source>
        <dbReference type="EMBL" id="MFB9641088.1"/>
    </source>
</evidence>
<keyword evidence="1" id="KW-0812">Transmembrane</keyword>
<name>A0ABV5SL82_9MICO</name>
<sequence length="67" mass="7124">MSGDGADRTRPRFFARPRVRRILSRSVVVVGIVLAVIGVVSGRYGWLFAGIIVVGLGAAMGPGRIRS</sequence>
<accession>A0ABV5SL82</accession>
<keyword evidence="3" id="KW-1185">Reference proteome</keyword>
<keyword evidence="1" id="KW-1133">Transmembrane helix</keyword>
<keyword evidence="1" id="KW-0472">Membrane</keyword>